<dbReference type="SUPFAM" id="SSF56214">
    <property type="entry name" value="4'-phosphopantetheinyl transferase"/>
    <property type="match status" value="1"/>
</dbReference>
<dbReference type="RefSeq" id="WP_317491205.1">
    <property type="nucleotide sequence ID" value="NZ_CP136051.1"/>
</dbReference>
<dbReference type="InterPro" id="IPR008278">
    <property type="entry name" value="4-PPantetheinyl_Trfase_dom"/>
</dbReference>
<feature type="domain" description="4'-phosphopantetheinyl transferase" evidence="2">
    <location>
        <begin position="2"/>
        <end position="84"/>
    </location>
</feature>
<gene>
    <name evidence="3" type="ORF">RT717_07960</name>
</gene>
<accession>A0ABZ0IU50</accession>
<keyword evidence="1 3" id="KW-0808">Transferase</keyword>
<dbReference type="GO" id="GO:0016740">
    <property type="term" value="F:transferase activity"/>
    <property type="evidence" value="ECO:0007669"/>
    <property type="project" value="UniProtKB-KW"/>
</dbReference>
<protein>
    <submittedName>
        <fullName evidence="3">4'-phosphopantetheinyl transferase superfamily protein</fullName>
    </submittedName>
</protein>
<dbReference type="InterPro" id="IPR037143">
    <property type="entry name" value="4-PPantetheinyl_Trfase_dom_sf"/>
</dbReference>
<organism evidence="3 4">
    <name type="scientific">Imperialibacter roseus</name>
    <dbReference type="NCBI Taxonomy" id="1324217"/>
    <lineage>
        <taxon>Bacteria</taxon>
        <taxon>Pseudomonadati</taxon>
        <taxon>Bacteroidota</taxon>
        <taxon>Cytophagia</taxon>
        <taxon>Cytophagales</taxon>
        <taxon>Flammeovirgaceae</taxon>
        <taxon>Imperialibacter</taxon>
    </lineage>
</organism>
<name>A0ABZ0IU50_9BACT</name>
<evidence type="ECO:0000256" key="1">
    <source>
        <dbReference type="ARBA" id="ARBA00022679"/>
    </source>
</evidence>
<keyword evidence="4" id="KW-1185">Reference proteome</keyword>
<dbReference type="Gene3D" id="3.90.470.20">
    <property type="entry name" value="4'-phosphopantetheinyl transferase domain"/>
    <property type="match status" value="1"/>
</dbReference>
<dbReference type="EMBL" id="CP136051">
    <property type="protein sequence ID" value="WOK08568.1"/>
    <property type="molecule type" value="Genomic_DNA"/>
</dbReference>
<evidence type="ECO:0000313" key="3">
    <source>
        <dbReference type="EMBL" id="WOK08568.1"/>
    </source>
</evidence>
<evidence type="ECO:0000313" key="4">
    <source>
        <dbReference type="Proteomes" id="UP001302349"/>
    </source>
</evidence>
<dbReference type="Pfam" id="PF01648">
    <property type="entry name" value="ACPS"/>
    <property type="match status" value="1"/>
</dbReference>
<evidence type="ECO:0000259" key="2">
    <source>
        <dbReference type="Pfam" id="PF01648"/>
    </source>
</evidence>
<dbReference type="Proteomes" id="UP001302349">
    <property type="component" value="Chromosome"/>
</dbReference>
<proteinExistence type="predicted"/>
<reference evidence="3 4" key="1">
    <citation type="journal article" date="2023" name="Microbiol. Resour. Announc.">
        <title>Complete Genome Sequence of Imperialibacter roseus strain P4T.</title>
        <authorList>
            <person name="Tizabi D.R."/>
            <person name="Bachvaroff T."/>
            <person name="Hill R.T."/>
        </authorList>
    </citation>
    <scope>NUCLEOTIDE SEQUENCE [LARGE SCALE GENOMIC DNA]</scope>
    <source>
        <strain evidence="3 4">P4T</strain>
    </source>
</reference>
<sequence length="177" mass="20144">MIGVDIVDLTDQLLKPRSRREIRFISHPNDHCPKGTDEETNYWLLWAAKEAIFKAERSDKAFSPRQIEVVYSETEGDRLRYRGKWLNEINGYSVLKKDSIFSVAATANIAAVKWKTFMLNTPNQSQELRDCFQREMGPGYQVLSDAAGLPTIKHDGTTTPASVSHHHHLGIVAWMES</sequence>